<comment type="caution">
    <text evidence="1">The sequence shown here is derived from an EMBL/GenBank/DDBJ whole genome shotgun (WGS) entry which is preliminary data.</text>
</comment>
<gene>
    <name evidence="1" type="ORF">LshimejAT787_1301180</name>
</gene>
<evidence type="ECO:0000313" key="1">
    <source>
        <dbReference type="EMBL" id="GLB43217.1"/>
    </source>
</evidence>
<keyword evidence="2" id="KW-1185">Reference proteome</keyword>
<reference evidence="1" key="1">
    <citation type="submission" date="2022-07" db="EMBL/GenBank/DDBJ databases">
        <title>The genome of Lyophyllum shimeji provides insight into the initial evolution of ectomycorrhizal fungal genome.</title>
        <authorList>
            <person name="Kobayashi Y."/>
            <person name="Shibata T."/>
            <person name="Hirakawa H."/>
            <person name="Shigenobu S."/>
            <person name="Nishiyama T."/>
            <person name="Yamada A."/>
            <person name="Hasebe M."/>
            <person name="Kawaguchi M."/>
        </authorList>
    </citation>
    <scope>NUCLEOTIDE SEQUENCE</scope>
    <source>
        <strain evidence="1">AT787</strain>
    </source>
</reference>
<dbReference type="Proteomes" id="UP001063166">
    <property type="component" value="Unassembled WGS sequence"/>
</dbReference>
<sequence length="120" mass="13405">MLQALIDYVFPPSGTTPSVYIIANMQSAFGHTGSNDTMTGRRKSDKRIKQTVFLRNAAIVEVICRAGPYKFHRQPPGTSRGICQFFQGTPLPRPVGYGVLIPTPDTARPPEWRHSLTYKK</sequence>
<name>A0A9P3PXT5_LYOSH</name>
<evidence type="ECO:0000313" key="2">
    <source>
        <dbReference type="Proteomes" id="UP001063166"/>
    </source>
</evidence>
<protein>
    <submittedName>
        <fullName evidence="1">Uncharacterized protein</fullName>
    </submittedName>
</protein>
<proteinExistence type="predicted"/>
<accession>A0A9P3PXT5</accession>
<dbReference type="AlphaFoldDB" id="A0A9P3PXT5"/>
<dbReference type="EMBL" id="BRPK01000013">
    <property type="protein sequence ID" value="GLB43217.1"/>
    <property type="molecule type" value="Genomic_DNA"/>
</dbReference>
<organism evidence="1 2">
    <name type="scientific">Lyophyllum shimeji</name>
    <name type="common">Hon-shimeji</name>
    <name type="synonym">Tricholoma shimeji</name>
    <dbReference type="NCBI Taxonomy" id="47721"/>
    <lineage>
        <taxon>Eukaryota</taxon>
        <taxon>Fungi</taxon>
        <taxon>Dikarya</taxon>
        <taxon>Basidiomycota</taxon>
        <taxon>Agaricomycotina</taxon>
        <taxon>Agaricomycetes</taxon>
        <taxon>Agaricomycetidae</taxon>
        <taxon>Agaricales</taxon>
        <taxon>Tricholomatineae</taxon>
        <taxon>Lyophyllaceae</taxon>
        <taxon>Lyophyllum</taxon>
    </lineage>
</organism>